<evidence type="ECO:0000313" key="2">
    <source>
        <dbReference type="EMBL" id="AGY60058.1"/>
    </source>
</evidence>
<dbReference type="EMBL" id="CP003587">
    <property type="protein sequence ID" value="AGY60058.1"/>
    <property type="molecule type" value="Genomic_DNA"/>
</dbReference>
<dbReference type="SUPFAM" id="SSF47413">
    <property type="entry name" value="lambda repressor-like DNA-binding domains"/>
    <property type="match status" value="1"/>
</dbReference>
<dbReference type="InterPro" id="IPR010982">
    <property type="entry name" value="Lambda_DNA-bd_dom_sf"/>
</dbReference>
<dbReference type="Gene3D" id="1.10.260.40">
    <property type="entry name" value="lambda repressor-like DNA-binding domains"/>
    <property type="match status" value="1"/>
</dbReference>
<keyword evidence="3" id="KW-1185">Reference proteome</keyword>
<sequence length="75" mass="8247">MTVTNRLKDLLKQHGITVYRLSKMTGVPTNTLYRINNDGSVYPDKHVVDAICAALTCTPGDVLKYVPEKPGGDEN</sequence>
<protein>
    <submittedName>
        <fullName evidence="2">Transcriptional regulator</fullName>
    </submittedName>
</protein>
<organism evidence="2 3">
    <name type="scientific">Gloeobacter kilaueensis (strain ATCC BAA-2537 / CCAP 1431/1 / ULC 316 / JS1)</name>
    <dbReference type="NCBI Taxonomy" id="1183438"/>
    <lineage>
        <taxon>Bacteria</taxon>
        <taxon>Bacillati</taxon>
        <taxon>Cyanobacteriota</taxon>
        <taxon>Cyanophyceae</taxon>
        <taxon>Gloeobacterales</taxon>
        <taxon>Gloeobacteraceae</taxon>
        <taxon>Gloeobacter</taxon>
    </lineage>
</organism>
<dbReference type="Pfam" id="PF13443">
    <property type="entry name" value="HTH_26"/>
    <property type="match status" value="1"/>
</dbReference>
<dbReference type="eggNOG" id="COG3655">
    <property type="taxonomic scope" value="Bacteria"/>
</dbReference>
<dbReference type="Proteomes" id="UP000017396">
    <property type="component" value="Chromosome"/>
</dbReference>
<dbReference type="AlphaFoldDB" id="U5QME1"/>
<evidence type="ECO:0000313" key="3">
    <source>
        <dbReference type="Proteomes" id="UP000017396"/>
    </source>
</evidence>
<proteinExistence type="predicted"/>
<dbReference type="RefSeq" id="WP_023175378.1">
    <property type="nucleotide sequence ID" value="NC_022600.1"/>
</dbReference>
<accession>U5QME1</accession>
<dbReference type="GO" id="GO:0003677">
    <property type="term" value="F:DNA binding"/>
    <property type="evidence" value="ECO:0007669"/>
    <property type="project" value="InterPro"/>
</dbReference>
<dbReference type="HOGENOM" id="CLU_066192_31_6_3"/>
<evidence type="ECO:0000259" key="1">
    <source>
        <dbReference type="PROSITE" id="PS50943"/>
    </source>
</evidence>
<name>U5QME1_GLOK1</name>
<gene>
    <name evidence="2" type="ORF">GKIL_3812</name>
</gene>
<dbReference type="KEGG" id="glj:GKIL_3812"/>
<dbReference type="InterPro" id="IPR001387">
    <property type="entry name" value="Cro/C1-type_HTH"/>
</dbReference>
<reference evidence="2 3" key="1">
    <citation type="journal article" date="2013" name="PLoS ONE">
        <title>Cultivation and Complete Genome Sequencing of Gloeobacter kilaueensis sp. nov., from a Lava Cave in Kilauea Caldera, Hawai'i.</title>
        <authorList>
            <person name="Saw J.H."/>
            <person name="Schatz M."/>
            <person name="Brown M.V."/>
            <person name="Kunkel D.D."/>
            <person name="Foster J.S."/>
            <person name="Shick H."/>
            <person name="Christensen S."/>
            <person name="Hou S."/>
            <person name="Wan X."/>
            <person name="Donachie S.P."/>
        </authorList>
    </citation>
    <scope>NUCLEOTIDE SEQUENCE [LARGE SCALE GENOMIC DNA]</scope>
    <source>
        <strain evidence="3">JS</strain>
    </source>
</reference>
<dbReference type="SMART" id="SM00530">
    <property type="entry name" value="HTH_XRE"/>
    <property type="match status" value="1"/>
</dbReference>
<dbReference type="PROSITE" id="PS50943">
    <property type="entry name" value="HTH_CROC1"/>
    <property type="match status" value="1"/>
</dbReference>
<feature type="domain" description="HTH cro/C1-type" evidence="1">
    <location>
        <begin position="7"/>
        <end position="62"/>
    </location>
</feature>